<organism evidence="1">
    <name type="scientific">Sesamum radiatum</name>
    <name type="common">Black benniseed</name>
    <dbReference type="NCBI Taxonomy" id="300843"/>
    <lineage>
        <taxon>Eukaryota</taxon>
        <taxon>Viridiplantae</taxon>
        <taxon>Streptophyta</taxon>
        <taxon>Embryophyta</taxon>
        <taxon>Tracheophyta</taxon>
        <taxon>Spermatophyta</taxon>
        <taxon>Magnoliopsida</taxon>
        <taxon>eudicotyledons</taxon>
        <taxon>Gunneridae</taxon>
        <taxon>Pentapetalae</taxon>
        <taxon>asterids</taxon>
        <taxon>lamiids</taxon>
        <taxon>Lamiales</taxon>
        <taxon>Pedaliaceae</taxon>
        <taxon>Sesamum</taxon>
    </lineage>
</organism>
<dbReference type="EMBL" id="JACGWJ010000002">
    <property type="protein sequence ID" value="KAL0434884.1"/>
    <property type="molecule type" value="Genomic_DNA"/>
</dbReference>
<name>A0AAW2VYY9_SESRA</name>
<evidence type="ECO:0000313" key="1">
    <source>
        <dbReference type="EMBL" id="KAL0434884.1"/>
    </source>
</evidence>
<protein>
    <recommendedName>
        <fullName evidence="2">DUF4283 domain-containing protein</fullName>
    </recommendedName>
</protein>
<dbReference type="PANTHER" id="PTHR31286">
    <property type="entry name" value="GLYCINE-RICH CELL WALL STRUCTURAL PROTEIN 1.8-LIKE"/>
    <property type="match status" value="1"/>
</dbReference>
<reference evidence="1" key="1">
    <citation type="submission" date="2020-06" db="EMBL/GenBank/DDBJ databases">
        <authorList>
            <person name="Li T."/>
            <person name="Hu X."/>
            <person name="Zhang T."/>
            <person name="Song X."/>
            <person name="Zhang H."/>
            <person name="Dai N."/>
            <person name="Sheng W."/>
            <person name="Hou X."/>
            <person name="Wei L."/>
        </authorList>
    </citation>
    <scope>NUCLEOTIDE SEQUENCE</scope>
    <source>
        <strain evidence="1">G02</strain>
        <tissue evidence="1">Leaf</tissue>
    </source>
</reference>
<proteinExistence type="predicted"/>
<accession>A0AAW2VYY9</accession>
<evidence type="ECO:0008006" key="2">
    <source>
        <dbReference type="Google" id="ProtNLM"/>
    </source>
</evidence>
<dbReference type="PANTHER" id="PTHR31286:SF178">
    <property type="entry name" value="DUF4283 DOMAIN-CONTAINING PROTEIN"/>
    <property type="match status" value="1"/>
</dbReference>
<reference evidence="1" key="2">
    <citation type="journal article" date="2024" name="Plant">
        <title>Genomic evolution and insights into agronomic trait innovations of Sesamum species.</title>
        <authorList>
            <person name="Miao H."/>
            <person name="Wang L."/>
            <person name="Qu L."/>
            <person name="Liu H."/>
            <person name="Sun Y."/>
            <person name="Le M."/>
            <person name="Wang Q."/>
            <person name="Wei S."/>
            <person name="Zheng Y."/>
            <person name="Lin W."/>
            <person name="Duan Y."/>
            <person name="Cao H."/>
            <person name="Xiong S."/>
            <person name="Wang X."/>
            <person name="Wei L."/>
            <person name="Li C."/>
            <person name="Ma Q."/>
            <person name="Ju M."/>
            <person name="Zhao R."/>
            <person name="Li G."/>
            <person name="Mu C."/>
            <person name="Tian Q."/>
            <person name="Mei H."/>
            <person name="Zhang T."/>
            <person name="Gao T."/>
            <person name="Zhang H."/>
        </authorList>
    </citation>
    <scope>NUCLEOTIDE SEQUENCE</scope>
    <source>
        <strain evidence="1">G02</strain>
    </source>
</reference>
<sequence length="211" mass="24242">MANKVIEADWGRLNSSIRLRDDEEDEMIVPDGLWNLDIESFHLCLVDRLLASRSYNFDGFCTAIKGMLNVKGLEIKQLREDRLLFKFNHIIDRNRALKGCLWDFDKYVLILNSIPVDENSMHMDLNCCDLYVYFHDLPLSGMNLGIATLIGSKLGVFWDLGMDDTGCSWGASLRIRVLLDVNKPLKKALKSKTTMGEEHIVSFMYERLPSF</sequence>
<dbReference type="InterPro" id="IPR040256">
    <property type="entry name" value="At4g02000-like"/>
</dbReference>
<comment type="caution">
    <text evidence="1">The sequence shown here is derived from an EMBL/GenBank/DDBJ whole genome shotgun (WGS) entry which is preliminary data.</text>
</comment>
<gene>
    <name evidence="1" type="ORF">Sradi_0196300</name>
</gene>
<dbReference type="AlphaFoldDB" id="A0AAW2VYY9"/>